<comment type="similarity">
    <text evidence="2 13">Belongs to the replication factor A protein 1 family.</text>
</comment>
<dbReference type="InterPro" id="IPR047192">
    <property type="entry name" value="Euk_RPA1_DBD_C"/>
</dbReference>
<dbReference type="Pfam" id="PF16900">
    <property type="entry name" value="REPA_OB_2"/>
    <property type="match status" value="1"/>
</dbReference>
<dbReference type="SUPFAM" id="SSF57756">
    <property type="entry name" value="Retrovirus zinc finger-like domains"/>
    <property type="match status" value="1"/>
</dbReference>
<keyword evidence="5" id="KW-0227">DNA damage</keyword>
<proteinExistence type="inferred from homology"/>
<dbReference type="Pfam" id="PF01336">
    <property type="entry name" value="tRNA_anti-codon"/>
    <property type="match status" value="1"/>
</dbReference>
<keyword evidence="4 13" id="KW-0479">Metal-binding</keyword>
<dbReference type="GO" id="GO:0005634">
    <property type="term" value="C:nucleus"/>
    <property type="evidence" value="ECO:0007669"/>
    <property type="project" value="UniProtKB-SubCell"/>
</dbReference>
<evidence type="ECO:0000256" key="7">
    <source>
        <dbReference type="ARBA" id="ARBA00022833"/>
    </source>
</evidence>
<evidence type="ECO:0000313" key="16">
    <source>
        <dbReference type="Proteomes" id="UP000807115"/>
    </source>
</evidence>
<keyword evidence="8 13" id="KW-0238">DNA-binding</keyword>
<dbReference type="InterPro" id="IPR012340">
    <property type="entry name" value="NA-bd_OB-fold"/>
</dbReference>
<evidence type="ECO:0000256" key="3">
    <source>
        <dbReference type="ARBA" id="ARBA00022705"/>
    </source>
</evidence>
<dbReference type="Pfam" id="PF04057">
    <property type="entry name" value="Rep-A_N"/>
    <property type="match status" value="2"/>
</dbReference>
<evidence type="ECO:0000259" key="14">
    <source>
        <dbReference type="PROSITE" id="PS50158"/>
    </source>
</evidence>
<comment type="function">
    <text evidence="13">Component of the replication protein A complex (RPA) required for DNA recombination, repair and replication. The activity of RPA is mediated by single-stranded DNA binding and protein interactions. Probably involved in repair of double-strand DNA breaks (DSBs) induced by genotoxic stresses.</text>
</comment>
<keyword evidence="11 13" id="KW-0539">Nucleus</keyword>
<reference evidence="15" key="2">
    <citation type="submission" date="2020-10" db="EMBL/GenBank/DDBJ databases">
        <authorList>
            <person name="Cooper E.A."/>
            <person name="Brenton Z.W."/>
            <person name="Flinn B.S."/>
            <person name="Jenkins J."/>
            <person name="Shu S."/>
            <person name="Flowers D."/>
            <person name="Luo F."/>
            <person name="Wang Y."/>
            <person name="Xia P."/>
            <person name="Barry K."/>
            <person name="Daum C."/>
            <person name="Lipzen A."/>
            <person name="Yoshinaga Y."/>
            <person name="Schmutz J."/>
            <person name="Saski C."/>
            <person name="Vermerris W."/>
            <person name="Kresovich S."/>
        </authorList>
    </citation>
    <scope>NUCLEOTIDE SEQUENCE</scope>
</reference>
<dbReference type="PANTHER" id="PTHR23273">
    <property type="entry name" value="REPLICATION FACTOR A 1, RFA1"/>
    <property type="match status" value="1"/>
</dbReference>
<evidence type="ECO:0000256" key="8">
    <source>
        <dbReference type="ARBA" id="ARBA00023125"/>
    </source>
</evidence>
<feature type="domain" description="CCHC-type" evidence="14">
    <location>
        <begin position="978"/>
        <end position="991"/>
    </location>
</feature>
<dbReference type="FunFam" id="2.40.50.140:FF:000090">
    <property type="entry name" value="Replication protein A subunit"/>
    <property type="match status" value="1"/>
</dbReference>
<sequence length="993" mass="109218">MGGGGGEGMEVEVPLSTGAFEAMWRDHGLRPVLQLADEPRMAAETGQYRVALSDGGERLQPGILAASLNHLVARGALRCGTVIRVLEYFAGFYHNQKVVIVIQLEILHAECTLIRNPTIFEANATQHIGVSCSGGLAIHEPCFMLCTQQVTSNPSCFPDKRVLDSSVTPKAEPTVINLPFSECVCSMPAQSTVDAKMQQLSLKDHQNQRVMMTATGLSGVMAVQLTPGAVMAISKHADGNGTLQPMLQVVDLQMVNNVKNPSAERFQMVLSDGVYTMQCMLTAAENTHVLDGSIQKGSIIHLQEFTCSTIQNRRIIIVFKLYVLQSECNIMGNPKPYEMRNQPNEQVTNFPANAAQANTGTYSSGPGMLGSSAAPRPVQDVNNVPYSGSYGGYQGMMGRPFGHAVESVPNVASGLSYGTTSAHNNTMNVGIVQSNLQQPSLNSHQNPRFVVPSMTGGSSFYQQSPPGHMKRTPVSKNDANHLVPVAQLNPYQTRWKIMARVTAKTDLRHYSNSRGPGKVFSFDLLDGQGGEIRATCFNVQADQFFDLIEVDKVYLISKGLLKPAMKKFNSLNHEYEVTLDHRTSIEVCVDDDSNIPRQQYNFRQISEIENIEAGAIVDLIGIVTSVGPSSIVMRKDGTQTQKRTLQLKDMSFRSLEIILWGKFCDAEGRQLQLLCDSGSNPILSLKGGRVCDFSGRSVVTISSTQLKVNPDFQVAERLKQWYIIEGKNTAFISLSWGISNMSRSHVLKTIAQIKDENLGRSDKPDFITVKGAISHLKTDNFCYPACTMEVNGRLCNKKVMNNGDGTWQCDKCNKSLPNFEYRYLLLCQIQDHTGVTYATAFQAAGEAIFGHTAQELFMIQNVEQDDMRFTEIMQAVLRREYLFKLKIYEETYNGEQRVICSIIGVEKLEETNNLLKDVSRPILKDHSSYIPSVGSANLEAKQSLLTSSNAYGCATVVGDTGFAQSDGIWSAGRGAQACFKCNQPGHWSKDCLV</sequence>
<dbReference type="InterPro" id="IPR007199">
    <property type="entry name" value="Rep_factor-A_N"/>
</dbReference>
<evidence type="ECO:0000256" key="2">
    <source>
        <dbReference type="ARBA" id="ARBA00005690"/>
    </source>
</evidence>
<dbReference type="GO" id="GO:0007140">
    <property type="term" value="P:male meiotic nuclear division"/>
    <property type="evidence" value="ECO:0007669"/>
    <property type="project" value="UniProtKB-ARBA"/>
</dbReference>
<dbReference type="FunFam" id="2.40.50.140:FF:000041">
    <property type="entry name" value="Replication protein A subunit"/>
    <property type="match status" value="1"/>
</dbReference>
<dbReference type="GO" id="GO:0006281">
    <property type="term" value="P:DNA repair"/>
    <property type="evidence" value="ECO:0007669"/>
    <property type="project" value="UniProtKB-KW"/>
</dbReference>
<dbReference type="PROSITE" id="PS50158">
    <property type="entry name" value="ZF_CCHC"/>
    <property type="match status" value="1"/>
</dbReference>
<keyword evidence="6 12" id="KW-0863">Zinc-finger</keyword>
<comment type="subunit">
    <text evidence="13">Heterotrimer of RPA1, RPA2 and RPA3 (canonical replication protein A complex).</text>
</comment>
<dbReference type="SMART" id="SM00343">
    <property type="entry name" value="ZnF_C2HC"/>
    <property type="match status" value="1"/>
</dbReference>
<dbReference type="AlphaFoldDB" id="A0A921QAC0"/>
<dbReference type="FunFam" id="2.40.50.140:FF:000064">
    <property type="entry name" value="Replication protein A subunit"/>
    <property type="match status" value="1"/>
</dbReference>
<dbReference type="InterPro" id="IPR004365">
    <property type="entry name" value="NA-bd_OB_tRNA"/>
</dbReference>
<comment type="caution">
    <text evidence="15">The sequence shown here is derived from an EMBL/GenBank/DDBJ whole genome shotgun (WGS) entry which is preliminary data.</text>
</comment>
<dbReference type="CDD" id="cd04477">
    <property type="entry name" value="RPA1N"/>
    <property type="match status" value="1"/>
</dbReference>
<dbReference type="InterPro" id="IPR036875">
    <property type="entry name" value="Znf_CCHC_sf"/>
</dbReference>
<evidence type="ECO:0000256" key="5">
    <source>
        <dbReference type="ARBA" id="ARBA00022763"/>
    </source>
</evidence>
<evidence type="ECO:0000256" key="1">
    <source>
        <dbReference type="ARBA" id="ARBA00004123"/>
    </source>
</evidence>
<dbReference type="Pfam" id="PF00098">
    <property type="entry name" value="zf-CCHC"/>
    <property type="match status" value="1"/>
</dbReference>
<accession>A0A921QAC0</accession>
<dbReference type="GO" id="GO:0006260">
    <property type="term" value="P:DNA replication"/>
    <property type="evidence" value="ECO:0007669"/>
    <property type="project" value="UniProtKB-KW"/>
</dbReference>
<dbReference type="Gene3D" id="4.10.60.10">
    <property type="entry name" value="Zinc finger, CCHC-type"/>
    <property type="match status" value="1"/>
</dbReference>
<dbReference type="FunFam" id="2.40.50.140:FF:000117">
    <property type="entry name" value="Replication protein A subunit"/>
    <property type="match status" value="1"/>
</dbReference>
<dbReference type="InterPro" id="IPR001878">
    <property type="entry name" value="Znf_CCHC"/>
</dbReference>
<dbReference type="Pfam" id="PF08646">
    <property type="entry name" value="Rep_fac-A_C"/>
    <property type="match status" value="1"/>
</dbReference>
<keyword evidence="7 13" id="KW-0862">Zinc</keyword>
<dbReference type="CDD" id="cd04476">
    <property type="entry name" value="RPA1_DBD_C"/>
    <property type="match status" value="1"/>
</dbReference>
<keyword evidence="3 13" id="KW-0235">DNA replication</keyword>
<evidence type="ECO:0000256" key="10">
    <source>
        <dbReference type="ARBA" id="ARBA00023204"/>
    </source>
</evidence>
<comment type="subcellular location">
    <subcellularLocation>
        <location evidence="1 13">Nucleus</location>
    </subcellularLocation>
</comment>
<dbReference type="InterPro" id="IPR031657">
    <property type="entry name" value="REPA_OB_2"/>
</dbReference>
<dbReference type="Gramene" id="KXG21085">
    <property type="protein sequence ID" value="KXG21085"/>
    <property type="gene ID" value="SORBI_3009G012500"/>
</dbReference>
<evidence type="ECO:0000313" key="15">
    <source>
        <dbReference type="EMBL" id="KAG0516546.1"/>
    </source>
</evidence>
<evidence type="ECO:0000256" key="6">
    <source>
        <dbReference type="ARBA" id="ARBA00022771"/>
    </source>
</evidence>
<dbReference type="CDD" id="cd04474">
    <property type="entry name" value="RPA1_DBD_A"/>
    <property type="match status" value="1"/>
</dbReference>
<protein>
    <recommendedName>
        <fullName evidence="13">Replication protein A subunit</fullName>
    </recommendedName>
</protein>
<dbReference type="CDD" id="cd04475">
    <property type="entry name" value="RPA1_DBD_B"/>
    <property type="match status" value="1"/>
</dbReference>
<evidence type="ECO:0000256" key="4">
    <source>
        <dbReference type="ARBA" id="ARBA00022723"/>
    </source>
</evidence>
<dbReference type="InterPro" id="IPR004591">
    <property type="entry name" value="Rfa1"/>
</dbReference>
<reference evidence="15" key="1">
    <citation type="journal article" date="2019" name="BMC Genomics">
        <title>A new reference genome for Sorghum bicolor reveals high levels of sequence similarity between sweet and grain genotypes: implications for the genetics of sugar metabolism.</title>
        <authorList>
            <person name="Cooper E.A."/>
            <person name="Brenton Z.W."/>
            <person name="Flinn B.S."/>
            <person name="Jenkins J."/>
            <person name="Shu S."/>
            <person name="Flowers D."/>
            <person name="Luo F."/>
            <person name="Wang Y."/>
            <person name="Xia P."/>
            <person name="Barry K."/>
            <person name="Daum C."/>
            <person name="Lipzen A."/>
            <person name="Yoshinaga Y."/>
            <person name="Schmutz J."/>
            <person name="Saski C."/>
            <person name="Vermerris W."/>
            <person name="Kresovich S."/>
        </authorList>
    </citation>
    <scope>NUCLEOTIDE SEQUENCE</scope>
</reference>
<dbReference type="GO" id="GO:0006310">
    <property type="term" value="P:DNA recombination"/>
    <property type="evidence" value="ECO:0007669"/>
    <property type="project" value="UniProtKB-KW"/>
</dbReference>
<evidence type="ECO:0000256" key="9">
    <source>
        <dbReference type="ARBA" id="ARBA00023172"/>
    </source>
</evidence>
<dbReference type="Proteomes" id="UP000807115">
    <property type="component" value="Chromosome 9"/>
</dbReference>
<keyword evidence="10" id="KW-0234">DNA repair</keyword>
<gene>
    <name evidence="15" type="ORF">BDA96_09G012500</name>
</gene>
<evidence type="ECO:0000256" key="13">
    <source>
        <dbReference type="RuleBase" id="RU364130"/>
    </source>
</evidence>
<dbReference type="NCBIfam" id="TIGR00617">
    <property type="entry name" value="rpa1"/>
    <property type="match status" value="1"/>
</dbReference>
<dbReference type="EMBL" id="CM027688">
    <property type="protein sequence ID" value="KAG0516546.1"/>
    <property type="molecule type" value="Genomic_DNA"/>
</dbReference>
<dbReference type="InterPro" id="IPR013955">
    <property type="entry name" value="Rep_factor-A_C"/>
</dbReference>
<organism evidence="15 16">
    <name type="scientific">Sorghum bicolor</name>
    <name type="common">Sorghum</name>
    <name type="synonym">Sorghum vulgare</name>
    <dbReference type="NCBI Taxonomy" id="4558"/>
    <lineage>
        <taxon>Eukaryota</taxon>
        <taxon>Viridiplantae</taxon>
        <taxon>Streptophyta</taxon>
        <taxon>Embryophyta</taxon>
        <taxon>Tracheophyta</taxon>
        <taxon>Spermatophyta</taxon>
        <taxon>Magnoliopsida</taxon>
        <taxon>Liliopsida</taxon>
        <taxon>Poales</taxon>
        <taxon>Poaceae</taxon>
        <taxon>PACMAD clade</taxon>
        <taxon>Panicoideae</taxon>
        <taxon>Andropogonodae</taxon>
        <taxon>Andropogoneae</taxon>
        <taxon>Sorghinae</taxon>
        <taxon>Sorghum</taxon>
    </lineage>
</organism>
<dbReference type="PANTHER" id="PTHR23273:SF4">
    <property type="entry name" value="REPLICATION PROTEIN A OB DOMAIN-CONTAINING PROTEIN"/>
    <property type="match status" value="1"/>
</dbReference>
<dbReference type="OrthoDB" id="679191at2759"/>
<evidence type="ECO:0000256" key="12">
    <source>
        <dbReference type="PROSITE-ProRule" id="PRU00047"/>
    </source>
</evidence>
<name>A0A921QAC0_SORBI</name>
<dbReference type="Gene3D" id="2.40.50.140">
    <property type="entry name" value="Nucleic acid-binding proteins"/>
    <property type="match status" value="5"/>
</dbReference>
<dbReference type="GO" id="GO:0008270">
    <property type="term" value="F:zinc ion binding"/>
    <property type="evidence" value="ECO:0007669"/>
    <property type="project" value="UniProtKB-KW"/>
</dbReference>
<evidence type="ECO:0000256" key="11">
    <source>
        <dbReference type="ARBA" id="ARBA00023242"/>
    </source>
</evidence>
<keyword evidence="9" id="KW-0233">DNA recombination</keyword>
<dbReference type="SUPFAM" id="SSF50249">
    <property type="entry name" value="Nucleic acid-binding proteins"/>
    <property type="match status" value="5"/>
</dbReference>
<dbReference type="GO" id="GO:0003677">
    <property type="term" value="F:DNA binding"/>
    <property type="evidence" value="ECO:0007669"/>
    <property type="project" value="UniProtKB-KW"/>
</dbReference>